<accession>A0A4Z0PXX3</accession>
<dbReference type="RefSeq" id="WP_135464674.1">
    <property type="nucleotide sequence ID" value="NZ_SRLC01000002.1"/>
</dbReference>
<sequence>MLFLKKLVLPLWLLLLLVGNATAQVLTPAKLSTALSQPTAKVGEELDVIVNARIENTWHLYATDFDPDLGPTVFAFTFAKSPGYALVGKPKSVGAKKKFDDVFKGDVTYFEKTGQIRQRIRVLQPGPLTIKADVEYQSCTDVDGRCIPGNETLSFGPIEVTGPAAAPAAASPATGAVVPAATPEPGAAAAPATAALPAAATPDTAAPVAVASADTAARPAGTTATVTAATTSETGATLAAGASNQPAGTGLSLWKYLLLAFGAGLVAVLMPCVYPMLPMTVSYFTSNSRSRGEAISKALVYGLSIISIYTGVGVVLSLLFGADAANVISSHWLPNLLSFVIFLVFGMSFLGMFEINAPSSLVNKVDAQADKGGWSGLFFMAATLVLVSFSCTVPIVGSVAIAAANGELLRPTLGMLAFSTAFALPFVLFALFPTWLKSMPRSGGWLNTLKVVLGFVELGMAFKFLSSADLSYHWGLLPRPVFLAIWIVLAGLLGMYLLGKIRLPHDSETTRVSVPHLLLAAVALSFMLYMVPGLFGAPLNGLSALAPPATRQDFAWQTSGSTAGTAPGSALCSTPRFADKLELPHNLDGYFTLQEALVCARQQNKPIFVDFTGHNCGNCRVMEASVWSDPRVLKHLQNDFILVALYADDKTELPASQWYTSTRDQRVKKTLGEQNLDFQISRFNMNAQPYYVLLDPASTLEKPVLLTSAVAYESDVNKFIQFLETGLARYHQPVAKR</sequence>
<dbReference type="AlphaFoldDB" id="A0A4Z0PXX3"/>
<dbReference type="InterPro" id="IPR028250">
    <property type="entry name" value="DsbDN"/>
</dbReference>
<feature type="transmembrane region" description="Helical" evidence="6">
    <location>
        <begin position="298"/>
        <end position="320"/>
    </location>
</feature>
<evidence type="ECO:0000259" key="8">
    <source>
        <dbReference type="Pfam" id="PF02683"/>
    </source>
</evidence>
<dbReference type="GO" id="GO:0045454">
    <property type="term" value="P:cell redox homeostasis"/>
    <property type="evidence" value="ECO:0007669"/>
    <property type="project" value="TreeGrafter"/>
</dbReference>
<dbReference type="PANTHER" id="PTHR32234:SF0">
    <property type="entry name" value="THIOL:DISULFIDE INTERCHANGE PROTEIN DSBD"/>
    <property type="match status" value="1"/>
</dbReference>
<dbReference type="Pfam" id="PF11412">
    <property type="entry name" value="DsbD_N"/>
    <property type="match status" value="1"/>
</dbReference>
<dbReference type="GO" id="GO:0015035">
    <property type="term" value="F:protein-disulfide reductase activity"/>
    <property type="evidence" value="ECO:0007669"/>
    <property type="project" value="TreeGrafter"/>
</dbReference>
<feature type="transmembrane region" description="Helical" evidence="6">
    <location>
        <begin position="477"/>
        <end position="498"/>
    </location>
</feature>
<protein>
    <submittedName>
        <fullName evidence="10">DUF255 domain-containing protein</fullName>
    </submittedName>
</protein>
<evidence type="ECO:0000259" key="9">
    <source>
        <dbReference type="Pfam" id="PF11412"/>
    </source>
</evidence>
<evidence type="ECO:0000256" key="2">
    <source>
        <dbReference type="ARBA" id="ARBA00022692"/>
    </source>
</evidence>
<reference evidence="10 11" key="1">
    <citation type="submission" date="2019-04" db="EMBL/GenBank/DDBJ databases">
        <authorList>
            <person name="Feng G."/>
            <person name="Zhang J."/>
            <person name="Zhu H."/>
        </authorList>
    </citation>
    <scope>NUCLEOTIDE SEQUENCE [LARGE SCALE GENOMIC DNA]</scope>
    <source>
        <strain evidence="10 11">JCM 31653</strain>
    </source>
</reference>
<feature type="transmembrane region" description="Helical" evidence="6">
    <location>
        <begin position="413"/>
        <end position="432"/>
    </location>
</feature>
<keyword evidence="3" id="KW-0201">Cytochrome c-type biogenesis</keyword>
<keyword evidence="4 6" id="KW-1133">Transmembrane helix</keyword>
<dbReference type="Pfam" id="PF13899">
    <property type="entry name" value="Thioredoxin_7"/>
    <property type="match status" value="1"/>
</dbReference>
<feature type="transmembrane region" description="Helical" evidence="6">
    <location>
        <begin position="444"/>
        <end position="465"/>
    </location>
</feature>
<evidence type="ECO:0000313" key="10">
    <source>
        <dbReference type="EMBL" id="TGE22154.1"/>
    </source>
</evidence>
<dbReference type="EMBL" id="SRLC01000002">
    <property type="protein sequence ID" value="TGE22154.1"/>
    <property type="molecule type" value="Genomic_DNA"/>
</dbReference>
<dbReference type="Pfam" id="PF02683">
    <property type="entry name" value="DsbD_TM"/>
    <property type="match status" value="1"/>
</dbReference>
<feature type="transmembrane region" description="Helical" evidence="6">
    <location>
        <begin position="518"/>
        <end position="539"/>
    </location>
</feature>
<evidence type="ECO:0000256" key="5">
    <source>
        <dbReference type="ARBA" id="ARBA00023136"/>
    </source>
</evidence>
<dbReference type="GO" id="GO:0017004">
    <property type="term" value="P:cytochrome complex assembly"/>
    <property type="evidence" value="ECO:0007669"/>
    <property type="project" value="UniProtKB-KW"/>
</dbReference>
<feature type="signal peptide" evidence="7">
    <location>
        <begin position="1"/>
        <end position="23"/>
    </location>
</feature>
<keyword evidence="7" id="KW-0732">Signal</keyword>
<feature type="transmembrane region" description="Helical" evidence="6">
    <location>
        <begin position="374"/>
        <end position="401"/>
    </location>
</feature>
<evidence type="ECO:0000256" key="7">
    <source>
        <dbReference type="SAM" id="SignalP"/>
    </source>
</evidence>
<feature type="chain" id="PRO_5021413442" evidence="7">
    <location>
        <begin position="24"/>
        <end position="737"/>
    </location>
</feature>
<dbReference type="InterPro" id="IPR003834">
    <property type="entry name" value="Cyt_c_assmbl_TM_dom"/>
</dbReference>
<gene>
    <name evidence="10" type="ORF">E5K00_18065</name>
</gene>
<feature type="domain" description="Cytochrome C biogenesis protein transmembrane" evidence="8">
    <location>
        <begin position="254"/>
        <end position="465"/>
    </location>
</feature>
<evidence type="ECO:0000256" key="3">
    <source>
        <dbReference type="ARBA" id="ARBA00022748"/>
    </source>
</evidence>
<keyword evidence="5 6" id="KW-0472">Membrane</keyword>
<comment type="subcellular location">
    <subcellularLocation>
        <location evidence="1">Membrane</location>
        <topology evidence="1">Multi-pass membrane protein</topology>
    </subcellularLocation>
</comment>
<evidence type="ECO:0000256" key="1">
    <source>
        <dbReference type="ARBA" id="ARBA00004141"/>
    </source>
</evidence>
<keyword evidence="2 6" id="KW-0812">Transmembrane</keyword>
<feature type="domain" description="Thiol:disulfide interchange protein DsbD N-terminal" evidence="9">
    <location>
        <begin position="38"/>
        <end position="153"/>
    </location>
</feature>
<dbReference type="Gene3D" id="3.40.30.10">
    <property type="entry name" value="Glutaredoxin"/>
    <property type="match status" value="1"/>
</dbReference>
<name>A0A4Z0PXX3_9BACT</name>
<evidence type="ECO:0000313" key="11">
    <source>
        <dbReference type="Proteomes" id="UP000297549"/>
    </source>
</evidence>
<feature type="transmembrane region" description="Helical" evidence="6">
    <location>
        <begin position="332"/>
        <end position="353"/>
    </location>
</feature>
<evidence type="ECO:0000256" key="6">
    <source>
        <dbReference type="SAM" id="Phobius"/>
    </source>
</evidence>
<dbReference type="InterPro" id="IPR036249">
    <property type="entry name" value="Thioredoxin-like_sf"/>
</dbReference>
<dbReference type="Proteomes" id="UP000297549">
    <property type="component" value="Unassembled WGS sequence"/>
</dbReference>
<evidence type="ECO:0000256" key="4">
    <source>
        <dbReference type="ARBA" id="ARBA00022989"/>
    </source>
</evidence>
<dbReference type="Gene3D" id="2.60.40.1250">
    <property type="entry name" value="Thiol:disulfide interchange protein DsbD, N-terminal domain"/>
    <property type="match status" value="1"/>
</dbReference>
<dbReference type="GO" id="GO:0016020">
    <property type="term" value="C:membrane"/>
    <property type="evidence" value="ECO:0007669"/>
    <property type="project" value="UniProtKB-SubCell"/>
</dbReference>
<comment type="caution">
    <text evidence="10">The sequence shown here is derived from an EMBL/GenBank/DDBJ whole genome shotgun (WGS) entry which is preliminary data.</text>
</comment>
<dbReference type="InterPro" id="IPR036929">
    <property type="entry name" value="DsbDN_sf"/>
</dbReference>
<dbReference type="SUPFAM" id="SSF52833">
    <property type="entry name" value="Thioredoxin-like"/>
    <property type="match status" value="1"/>
</dbReference>
<organism evidence="10 11">
    <name type="scientific">Hymenobacter aquaticus</name>
    <dbReference type="NCBI Taxonomy" id="1867101"/>
    <lineage>
        <taxon>Bacteria</taxon>
        <taxon>Pseudomonadati</taxon>
        <taxon>Bacteroidota</taxon>
        <taxon>Cytophagia</taxon>
        <taxon>Cytophagales</taxon>
        <taxon>Hymenobacteraceae</taxon>
        <taxon>Hymenobacter</taxon>
    </lineage>
</organism>
<dbReference type="OrthoDB" id="9811036at2"/>
<dbReference type="PANTHER" id="PTHR32234">
    <property type="entry name" value="THIOL:DISULFIDE INTERCHANGE PROTEIN DSBD"/>
    <property type="match status" value="1"/>
</dbReference>
<proteinExistence type="predicted"/>
<feature type="transmembrane region" description="Helical" evidence="6">
    <location>
        <begin position="253"/>
        <end position="277"/>
    </location>
</feature>
<keyword evidence="11" id="KW-1185">Reference proteome</keyword>